<dbReference type="InterPro" id="IPR015854">
    <property type="entry name" value="ABC_transpr_LolD-like"/>
</dbReference>
<evidence type="ECO:0000313" key="6">
    <source>
        <dbReference type="Proteomes" id="UP001169069"/>
    </source>
</evidence>
<dbReference type="SUPFAM" id="SSF52540">
    <property type="entry name" value="P-loop containing nucleoside triphosphate hydrolases"/>
    <property type="match status" value="1"/>
</dbReference>
<feature type="domain" description="ABC transporter" evidence="4">
    <location>
        <begin position="2"/>
        <end position="223"/>
    </location>
</feature>
<reference evidence="5" key="1">
    <citation type="submission" date="2023-01" db="EMBL/GenBank/DDBJ databases">
        <title>Sulfurovum sp. zt1-1 genome assembly.</title>
        <authorList>
            <person name="Wang J."/>
        </authorList>
    </citation>
    <scope>NUCLEOTIDE SEQUENCE</scope>
    <source>
        <strain evidence="5">Zt1-1</strain>
    </source>
</reference>
<evidence type="ECO:0000256" key="2">
    <source>
        <dbReference type="ARBA" id="ARBA00022741"/>
    </source>
</evidence>
<dbReference type="PROSITE" id="PS50893">
    <property type="entry name" value="ABC_TRANSPORTER_2"/>
    <property type="match status" value="1"/>
</dbReference>
<comment type="caution">
    <text evidence="5">The sequence shown here is derived from an EMBL/GenBank/DDBJ whole genome shotgun (WGS) entry which is preliminary data.</text>
</comment>
<dbReference type="InterPro" id="IPR017871">
    <property type="entry name" value="ABC_transporter-like_CS"/>
</dbReference>
<protein>
    <submittedName>
        <fullName evidence="5">ABC transporter ATP-binding protein</fullName>
    </submittedName>
</protein>
<evidence type="ECO:0000256" key="1">
    <source>
        <dbReference type="ARBA" id="ARBA00022448"/>
    </source>
</evidence>
<dbReference type="InterPro" id="IPR003439">
    <property type="entry name" value="ABC_transporter-like_ATP-bd"/>
</dbReference>
<dbReference type="Proteomes" id="UP001169069">
    <property type="component" value="Unassembled WGS sequence"/>
</dbReference>
<evidence type="ECO:0000313" key="5">
    <source>
        <dbReference type="EMBL" id="MDM5270975.1"/>
    </source>
</evidence>
<dbReference type="SMART" id="SM00382">
    <property type="entry name" value="AAA"/>
    <property type="match status" value="1"/>
</dbReference>
<organism evidence="5 6">
    <name type="scientific">Sulfurovum zhangzhouensis</name>
    <dbReference type="NCBI Taxonomy" id="3019067"/>
    <lineage>
        <taxon>Bacteria</taxon>
        <taxon>Pseudomonadati</taxon>
        <taxon>Campylobacterota</taxon>
        <taxon>Epsilonproteobacteria</taxon>
        <taxon>Campylobacterales</taxon>
        <taxon>Sulfurovaceae</taxon>
        <taxon>Sulfurovum</taxon>
    </lineage>
</organism>
<accession>A0ABT7QVV8</accession>
<dbReference type="CDD" id="cd03255">
    <property type="entry name" value="ABC_MJ0796_LolCDE_FtsE"/>
    <property type="match status" value="1"/>
</dbReference>
<name>A0ABT7QVV8_9BACT</name>
<keyword evidence="3 5" id="KW-0067">ATP-binding</keyword>
<evidence type="ECO:0000256" key="3">
    <source>
        <dbReference type="ARBA" id="ARBA00022840"/>
    </source>
</evidence>
<dbReference type="PANTHER" id="PTHR24220:SF86">
    <property type="entry name" value="ABC TRANSPORTER ABCH.1"/>
    <property type="match status" value="1"/>
</dbReference>
<gene>
    <name evidence="5" type="ORF">PGH07_02140</name>
</gene>
<proteinExistence type="predicted"/>
<dbReference type="RefSeq" id="WP_289412253.1">
    <property type="nucleotide sequence ID" value="NZ_JAQIBD010000001.1"/>
</dbReference>
<dbReference type="GO" id="GO:0005524">
    <property type="term" value="F:ATP binding"/>
    <property type="evidence" value="ECO:0007669"/>
    <property type="project" value="UniProtKB-KW"/>
</dbReference>
<dbReference type="Gene3D" id="3.40.50.300">
    <property type="entry name" value="P-loop containing nucleotide triphosphate hydrolases"/>
    <property type="match status" value="1"/>
</dbReference>
<dbReference type="Pfam" id="PF00005">
    <property type="entry name" value="ABC_tran"/>
    <property type="match status" value="1"/>
</dbReference>
<keyword evidence="6" id="KW-1185">Reference proteome</keyword>
<dbReference type="EMBL" id="JAQIBD010000001">
    <property type="protein sequence ID" value="MDM5270975.1"/>
    <property type="molecule type" value="Genomic_DNA"/>
</dbReference>
<evidence type="ECO:0000259" key="4">
    <source>
        <dbReference type="PROSITE" id="PS50893"/>
    </source>
</evidence>
<dbReference type="PROSITE" id="PS00211">
    <property type="entry name" value="ABC_TRANSPORTER_1"/>
    <property type="match status" value="1"/>
</dbReference>
<dbReference type="InterPro" id="IPR017911">
    <property type="entry name" value="MacB-like_ATP-bd"/>
</dbReference>
<keyword evidence="2" id="KW-0547">Nucleotide-binding</keyword>
<sequence>MVELENVHKYFYKGTEREVHALDGISLSIEEGEFSVITGQSGCGKTTLLNVIGALDSVNSGSIMIDGEDITKLNQDQRADLRLHQIGFVFQAYNLVPVLSVAENIGFVMKLQGYGDEEIQRRIKEVAQILEIDHKLTAMPNQLSGGQQQRVAVARAVATKPKLVLADEPTANLDSKNSQRLMEMMLNLNQIENTTILFASHDEYVVEMSRRQIILSDGHVEKM</sequence>
<dbReference type="InterPro" id="IPR027417">
    <property type="entry name" value="P-loop_NTPase"/>
</dbReference>
<dbReference type="InterPro" id="IPR003593">
    <property type="entry name" value="AAA+_ATPase"/>
</dbReference>
<keyword evidence="1" id="KW-0813">Transport</keyword>
<dbReference type="PANTHER" id="PTHR24220">
    <property type="entry name" value="IMPORT ATP-BINDING PROTEIN"/>
    <property type="match status" value="1"/>
</dbReference>